<gene>
    <name evidence="7" type="ORF">C8261_15120</name>
</gene>
<evidence type="ECO:0000256" key="4">
    <source>
        <dbReference type="ARBA" id="ARBA00022989"/>
    </source>
</evidence>
<evidence type="ECO:0000313" key="8">
    <source>
        <dbReference type="Proteomes" id="UP000241193"/>
    </source>
</evidence>
<evidence type="ECO:0000256" key="2">
    <source>
        <dbReference type="ARBA" id="ARBA00022475"/>
    </source>
</evidence>
<reference evidence="7 8" key="1">
    <citation type="submission" date="2018-03" db="EMBL/GenBank/DDBJ databases">
        <authorList>
            <person name="Keele B.F."/>
        </authorList>
    </citation>
    <scope>NUCLEOTIDE SEQUENCE [LARGE SCALE GENOMIC DNA]</scope>
    <source>
        <strain evidence="7 8">D20</strain>
    </source>
</reference>
<dbReference type="AlphaFoldDB" id="A0A2T4IC70"/>
<organism evidence="7 8">
    <name type="scientific">Pseudothauera lacus</name>
    <dbReference type="NCBI Taxonomy" id="2136175"/>
    <lineage>
        <taxon>Bacteria</taxon>
        <taxon>Pseudomonadati</taxon>
        <taxon>Pseudomonadota</taxon>
        <taxon>Betaproteobacteria</taxon>
        <taxon>Rhodocyclales</taxon>
        <taxon>Zoogloeaceae</taxon>
        <taxon>Pseudothauera</taxon>
    </lineage>
</organism>
<evidence type="ECO:0008006" key="9">
    <source>
        <dbReference type="Google" id="ProtNLM"/>
    </source>
</evidence>
<sequence>MFAGALFVALAVVFFKHAGVITGGTAGLALLLHYASAQNFGVLYFAINLPFYVFAVRAMGWEFTIKTFCAVVLLALFSEWLPQVISIDSIHPVFAALMGGLLAGTGLLMLIRHHASLGGIGVLAIWLQRTRGWRAGTVQMIADCLILATALLWVSPWLVALSVLGALAVNMVIAINHRPGRYFGM</sequence>
<dbReference type="EMBL" id="PZKC01000014">
    <property type="protein sequence ID" value="PTD95372.1"/>
    <property type="molecule type" value="Genomic_DNA"/>
</dbReference>
<dbReference type="InterPro" id="IPR003740">
    <property type="entry name" value="YitT"/>
</dbReference>
<evidence type="ECO:0000256" key="6">
    <source>
        <dbReference type="SAM" id="Phobius"/>
    </source>
</evidence>
<feature type="transmembrane region" description="Helical" evidence="6">
    <location>
        <begin position="93"/>
        <end position="111"/>
    </location>
</feature>
<keyword evidence="5 6" id="KW-0472">Membrane</keyword>
<accession>A0A2T4IC70</accession>
<comment type="caution">
    <text evidence="7">The sequence shown here is derived from an EMBL/GenBank/DDBJ whole genome shotgun (WGS) entry which is preliminary data.</text>
</comment>
<evidence type="ECO:0000256" key="5">
    <source>
        <dbReference type="ARBA" id="ARBA00023136"/>
    </source>
</evidence>
<protein>
    <recommendedName>
        <fullName evidence="9">YitT family protein</fullName>
    </recommendedName>
</protein>
<dbReference type="InterPro" id="IPR051461">
    <property type="entry name" value="UPF0750_membrane"/>
</dbReference>
<dbReference type="Proteomes" id="UP000241193">
    <property type="component" value="Unassembled WGS sequence"/>
</dbReference>
<dbReference type="GO" id="GO:0005886">
    <property type="term" value="C:plasma membrane"/>
    <property type="evidence" value="ECO:0007669"/>
    <property type="project" value="UniProtKB-SubCell"/>
</dbReference>
<dbReference type="PANTHER" id="PTHR33545:SF5">
    <property type="entry name" value="UPF0750 MEMBRANE PROTEIN YITT"/>
    <property type="match status" value="1"/>
</dbReference>
<keyword evidence="2" id="KW-1003">Cell membrane</keyword>
<name>A0A2T4IC70_9RHOO</name>
<evidence type="ECO:0000313" key="7">
    <source>
        <dbReference type="EMBL" id="PTD95372.1"/>
    </source>
</evidence>
<dbReference type="OrthoDB" id="3296441at2"/>
<keyword evidence="3 6" id="KW-0812">Transmembrane</keyword>
<dbReference type="PANTHER" id="PTHR33545">
    <property type="entry name" value="UPF0750 MEMBRANE PROTEIN YITT-RELATED"/>
    <property type="match status" value="1"/>
</dbReference>
<dbReference type="Pfam" id="PF02588">
    <property type="entry name" value="YitT_membrane"/>
    <property type="match status" value="1"/>
</dbReference>
<evidence type="ECO:0000256" key="3">
    <source>
        <dbReference type="ARBA" id="ARBA00022692"/>
    </source>
</evidence>
<comment type="subcellular location">
    <subcellularLocation>
        <location evidence="1">Cell membrane</location>
        <topology evidence="1">Multi-pass membrane protein</topology>
    </subcellularLocation>
</comment>
<feature type="transmembrane region" description="Helical" evidence="6">
    <location>
        <begin position="157"/>
        <end position="175"/>
    </location>
</feature>
<evidence type="ECO:0000256" key="1">
    <source>
        <dbReference type="ARBA" id="ARBA00004651"/>
    </source>
</evidence>
<feature type="transmembrane region" description="Helical" evidence="6">
    <location>
        <begin position="132"/>
        <end position="151"/>
    </location>
</feature>
<proteinExistence type="predicted"/>
<reference evidence="7 8" key="2">
    <citation type="submission" date="2018-04" db="EMBL/GenBank/DDBJ databases">
        <title>Thauera lacus sp. nov., isolated from an saline lake in Inner Mongolia, China.</title>
        <authorList>
            <person name="Liang Q.-Y."/>
        </authorList>
    </citation>
    <scope>NUCLEOTIDE SEQUENCE [LARGE SCALE GENOMIC DNA]</scope>
    <source>
        <strain evidence="7 8">D20</strain>
    </source>
</reference>
<feature type="transmembrane region" description="Helical" evidence="6">
    <location>
        <begin position="63"/>
        <end position="81"/>
    </location>
</feature>
<keyword evidence="8" id="KW-1185">Reference proteome</keyword>
<keyword evidence="4 6" id="KW-1133">Transmembrane helix</keyword>
<feature type="transmembrane region" description="Helical" evidence="6">
    <location>
        <begin position="34"/>
        <end position="56"/>
    </location>
</feature>